<dbReference type="AlphaFoldDB" id="K6YYY6"/>
<evidence type="ECO:0000313" key="1">
    <source>
        <dbReference type="EMBL" id="GAC16420.1"/>
    </source>
</evidence>
<dbReference type="InterPro" id="IPR021246">
    <property type="entry name" value="DUF2797"/>
</dbReference>
<gene>
    <name evidence="1" type="ORF">GLIP_3809</name>
</gene>
<dbReference type="STRING" id="1127673.GLIP_3809"/>
<dbReference type="Proteomes" id="UP000006334">
    <property type="component" value="Unassembled WGS sequence"/>
</dbReference>
<organism evidence="1 2">
    <name type="scientific">Aliiglaciecola lipolytica E3</name>
    <dbReference type="NCBI Taxonomy" id="1127673"/>
    <lineage>
        <taxon>Bacteria</taxon>
        <taxon>Pseudomonadati</taxon>
        <taxon>Pseudomonadota</taxon>
        <taxon>Gammaproteobacteria</taxon>
        <taxon>Alteromonadales</taxon>
        <taxon>Alteromonadaceae</taxon>
        <taxon>Aliiglaciecola</taxon>
    </lineage>
</organism>
<name>K6YYY6_9ALTE</name>
<dbReference type="Pfam" id="PF10977">
    <property type="entry name" value="DUF2797"/>
    <property type="match status" value="1"/>
</dbReference>
<evidence type="ECO:0008006" key="3">
    <source>
        <dbReference type="Google" id="ProtNLM"/>
    </source>
</evidence>
<keyword evidence="2" id="KW-1185">Reference proteome</keyword>
<comment type="caution">
    <text evidence="1">The sequence shown here is derived from an EMBL/GenBank/DDBJ whole genome shotgun (WGS) entry which is preliminary data.</text>
</comment>
<dbReference type="eggNOG" id="ENOG502Z7J9">
    <property type="taxonomic scope" value="Bacteria"/>
</dbReference>
<sequence>MRGAAETGSLVEYRLPIGDELINMNPLIGSSVQVNFTGIINCVHCGTKTKKSFNQGYCYRCLMKLAQCDTCIIRPETCHYHQGTCREPQWGEENCMNDHFVYLANTGTLKVGITRHVSDGVSSRWIDQGATQAVPILRVKNRLVSGLAESVIKQHIADKTNWRTMLKEQPVQADLIAMREHLFGLVEMELDQIGSEHGIQAVNLVDMPVIDIQYPVSKYPTKIKSINLEKEGQFEGKLNGIKGQYWMLDNDRVINMRKYAGYHLEITTD</sequence>
<reference evidence="1 2" key="1">
    <citation type="journal article" date="2017" name="Antonie Van Leeuwenhoek">
        <title>Rhizobium rhizosphaerae sp. nov., a novel species isolated from rice rhizosphere.</title>
        <authorList>
            <person name="Zhao J.J."/>
            <person name="Zhang J."/>
            <person name="Zhang R.J."/>
            <person name="Zhang C.W."/>
            <person name="Yin H.Q."/>
            <person name="Zhang X.X."/>
        </authorList>
    </citation>
    <scope>NUCLEOTIDE SEQUENCE [LARGE SCALE GENOMIC DNA]</scope>
    <source>
        <strain evidence="1 2">E3</strain>
    </source>
</reference>
<protein>
    <recommendedName>
        <fullName evidence="3">DUF2797 domain-containing protein</fullName>
    </recommendedName>
</protein>
<proteinExistence type="predicted"/>
<accession>K6YYY6</accession>
<dbReference type="EMBL" id="BAEN01000070">
    <property type="protein sequence ID" value="GAC16420.1"/>
    <property type="molecule type" value="Genomic_DNA"/>
</dbReference>
<evidence type="ECO:0000313" key="2">
    <source>
        <dbReference type="Proteomes" id="UP000006334"/>
    </source>
</evidence>